<name>A0A3N0C0Q6_9SPHI</name>
<reference evidence="4 5" key="1">
    <citation type="submission" date="2018-10" db="EMBL/GenBank/DDBJ databases">
        <title>Genome sequencing of Pedobacter jejuensis TNB23.</title>
        <authorList>
            <person name="Cho Y.-J."/>
            <person name="Cho A."/>
            <person name="Kim O.-S."/>
        </authorList>
    </citation>
    <scope>NUCLEOTIDE SEQUENCE [LARGE SCALE GENOMIC DNA]</scope>
    <source>
        <strain evidence="4 5">TNB23</strain>
    </source>
</reference>
<dbReference type="AlphaFoldDB" id="A0A3N0C0Q6"/>
<dbReference type="OrthoDB" id="1099963at2"/>
<gene>
    <name evidence="4" type="ORF">D7004_03285</name>
</gene>
<keyword evidence="1" id="KW-0472">Membrane</keyword>
<evidence type="ECO:0000313" key="4">
    <source>
        <dbReference type="EMBL" id="RNL55793.1"/>
    </source>
</evidence>
<keyword evidence="1" id="KW-0812">Transmembrane</keyword>
<evidence type="ECO:0000313" key="5">
    <source>
        <dbReference type="Proteomes" id="UP000274046"/>
    </source>
</evidence>
<dbReference type="InterPro" id="IPR006860">
    <property type="entry name" value="FecR"/>
</dbReference>
<dbReference type="GO" id="GO:0016989">
    <property type="term" value="F:sigma factor antagonist activity"/>
    <property type="evidence" value="ECO:0007669"/>
    <property type="project" value="TreeGrafter"/>
</dbReference>
<feature type="domain" description="Protein FecR C-terminal" evidence="3">
    <location>
        <begin position="316"/>
        <end position="383"/>
    </location>
</feature>
<proteinExistence type="predicted"/>
<feature type="domain" description="FecR protein" evidence="2">
    <location>
        <begin position="179"/>
        <end position="274"/>
    </location>
</feature>
<dbReference type="RefSeq" id="WP_123204446.1">
    <property type="nucleotide sequence ID" value="NZ_RBEE01000004.1"/>
</dbReference>
<dbReference type="Pfam" id="PF16344">
    <property type="entry name" value="FecR_C"/>
    <property type="match status" value="1"/>
</dbReference>
<dbReference type="Pfam" id="PF04773">
    <property type="entry name" value="FecR"/>
    <property type="match status" value="1"/>
</dbReference>
<organism evidence="4 5">
    <name type="scientific">Pedobacter jejuensis</name>
    <dbReference type="NCBI Taxonomy" id="1268550"/>
    <lineage>
        <taxon>Bacteria</taxon>
        <taxon>Pseudomonadati</taxon>
        <taxon>Bacteroidota</taxon>
        <taxon>Sphingobacteriia</taxon>
        <taxon>Sphingobacteriales</taxon>
        <taxon>Sphingobacteriaceae</taxon>
        <taxon>Pedobacter</taxon>
    </lineage>
</organism>
<evidence type="ECO:0000259" key="2">
    <source>
        <dbReference type="Pfam" id="PF04773"/>
    </source>
</evidence>
<keyword evidence="5" id="KW-1185">Reference proteome</keyword>
<keyword evidence="1" id="KW-1133">Transmembrane helix</keyword>
<dbReference type="PANTHER" id="PTHR30273">
    <property type="entry name" value="PERIPLASMIC SIGNAL SENSOR AND SIGMA FACTOR ACTIVATOR FECR-RELATED"/>
    <property type="match status" value="1"/>
</dbReference>
<accession>A0A3N0C0Q6</accession>
<dbReference type="PANTHER" id="PTHR30273:SF2">
    <property type="entry name" value="PROTEIN FECR"/>
    <property type="match status" value="1"/>
</dbReference>
<evidence type="ECO:0000259" key="3">
    <source>
        <dbReference type="Pfam" id="PF16344"/>
    </source>
</evidence>
<dbReference type="Proteomes" id="UP000274046">
    <property type="component" value="Unassembled WGS sequence"/>
</dbReference>
<dbReference type="InterPro" id="IPR032508">
    <property type="entry name" value="FecR_C"/>
</dbReference>
<dbReference type="PIRSF" id="PIRSF018266">
    <property type="entry name" value="FecR"/>
    <property type="match status" value="1"/>
</dbReference>
<feature type="transmembrane region" description="Helical" evidence="1">
    <location>
        <begin position="73"/>
        <end position="93"/>
    </location>
</feature>
<dbReference type="InterPro" id="IPR012373">
    <property type="entry name" value="Ferrdict_sens_TM"/>
</dbReference>
<protein>
    <submittedName>
        <fullName evidence="4">FecR family protein</fullName>
    </submittedName>
</protein>
<dbReference type="Gene3D" id="2.60.120.1440">
    <property type="match status" value="1"/>
</dbReference>
<dbReference type="EMBL" id="RBEE01000004">
    <property type="protein sequence ID" value="RNL55793.1"/>
    <property type="molecule type" value="Genomic_DNA"/>
</dbReference>
<sequence>MTENQYLSLCEAYLQGTCTQEEENLLIAYQQEKGLTDIDFSVHNNQIIKETIKSRIQQSIKSQKKPLIKLRLFNWKVAASIAALFVVTTYFLVRNTNESVTKAPKMVAKAETKKAIEILPGSTKATLTLADGKSIDLTSSKNGVISTQNNSNITKSGNGLVVSGSNNNSITAANTLNKITIPRGGKYDVVLPDGTHVWLNSSSSLSFPNAFAGNERKVFLTGEAYFEVAKNKEKPFKVDVAGKQVIEVLGTHFNVTAFENDKFIETTLLEGSVKINYNKSNIKIIPGQMAVNNLKDNLKIIPADVDEVMAWTNEMFVFKNENINSIMKKVSRWYDVDVDFKGDVSAINFEGNYARSKSLKSLLKNFELTDKVHFKIEGRRITVIAK</sequence>
<dbReference type="Gene3D" id="3.55.50.30">
    <property type="match status" value="1"/>
</dbReference>
<evidence type="ECO:0000256" key="1">
    <source>
        <dbReference type="SAM" id="Phobius"/>
    </source>
</evidence>
<comment type="caution">
    <text evidence="4">The sequence shown here is derived from an EMBL/GenBank/DDBJ whole genome shotgun (WGS) entry which is preliminary data.</text>
</comment>